<evidence type="ECO:0000259" key="4">
    <source>
        <dbReference type="SMART" id="SM00967"/>
    </source>
</evidence>
<reference evidence="6" key="1">
    <citation type="submission" date="2017-05" db="EMBL/GenBank/DDBJ databases">
        <authorList>
            <person name="Sung H."/>
        </authorList>
    </citation>
    <scope>NUCLEOTIDE SEQUENCE [LARGE SCALE GENOMIC DNA]</scope>
    <source>
        <strain evidence="6">AR23208</strain>
    </source>
</reference>
<dbReference type="InterPro" id="IPR029064">
    <property type="entry name" value="Ribosomal_eL30-like_sf"/>
</dbReference>
<dbReference type="OrthoDB" id="9794400at2"/>
<dbReference type="InterPro" id="IPR029028">
    <property type="entry name" value="Alpha/beta_knot_MTases"/>
</dbReference>
<evidence type="ECO:0000313" key="6">
    <source>
        <dbReference type="Proteomes" id="UP000195437"/>
    </source>
</evidence>
<name>A0A1Y0IJV9_9BACL</name>
<evidence type="ECO:0000256" key="3">
    <source>
        <dbReference type="ARBA" id="ARBA00022679"/>
    </source>
</evidence>
<dbReference type="InterPro" id="IPR053888">
    <property type="entry name" value="MRM3-like_sub_bind"/>
</dbReference>
<dbReference type="GO" id="GO:0006396">
    <property type="term" value="P:RNA processing"/>
    <property type="evidence" value="ECO:0007669"/>
    <property type="project" value="InterPro"/>
</dbReference>
<comment type="similarity">
    <text evidence="1">Belongs to the class IV-like SAM-binding methyltransferase superfamily. RNA methyltransferase TrmH family.</text>
</comment>
<dbReference type="SMART" id="SM00967">
    <property type="entry name" value="SpoU_sub_bind"/>
    <property type="match status" value="1"/>
</dbReference>
<dbReference type="Gene3D" id="3.30.1330.30">
    <property type="match status" value="1"/>
</dbReference>
<dbReference type="InterPro" id="IPR013123">
    <property type="entry name" value="SpoU_subst-bd"/>
</dbReference>
<dbReference type="SUPFAM" id="SSF55315">
    <property type="entry name" value="L30e-like"/>
    <property type="match status" value="1"/>
</dbReference>
<dbReference type="Pfam" id="PF00588">
    <property type="entry name" value="SpoU_methylase"/>
    <property type="match status" value="1"/>
</dbReference>
<dbReference type="GO" id="GO:0005737">
    <property type="term" value="C:cytoplasm"/>
    <property type="evidence" value="ECO:0007669"/>
    <property type="project" value="UniProtKB-ARBA"/>
</dbReference>
<dbReference type="InterPro" id="IPR051259">
    <property type="entry name" value="rRNA_Methyltransferase"/>
</dbReference>
<keyword evidence="6" id="KW-1185">Reference proteome</keyword>
<dbReference type="CDD" id="cd18095">
    <property type="entry name" value="SpoU-like_rRNA-MTase"/>
    <property type="match status" value="1"/>
</dbReference>
<evidence type="ECO:0000256" key="2">
    <source>
        <dbReference type="ARBA" id="ARBA00022603"/>
    </source>
</evidence>
<dbReference type="SUPFAM" id="SSF75217">
    <property type="entry name" value="alpha/beta knot"/>
    <property type="match status" value="1"/>
</dbReference>
<dbReference type="PANTHER" id="PTHR43191:SF2">
    <property type="entry name" value="RRNA METHYLTRANSFERASE 3, MITOCHONDRIAL"/>
    <property type="match status" value="1"/>
</dbReference>
<dbReference type="RefSeq" id="WP_087455042.1">
    <property type="nucleotide sequence ID" value="NZ_CP021434.1"/>
</dbReference>
<dbReference type="EMBL" id="CP021434">
    <property type="protein sequence ID" value="ARU59654.1"/>
    <property type="molecule type" value="Genomic_DNA"/>
</dbReference>
<dbReference type="InterPro" id="IPR001537">
    <property type="entry name" value="SpoU_MeTrfase"/>
</dbReference>
<protein>
    <recommendedName>
        <fullName evidence="4">RNA 2-O ribose methyltransferase substrate binding domain-containing protein</fullName>
    </recommendedName>
</protein>
<gene>
    <name evidence="5" type="ORF">CBW65_00290</name>
</gene>
<dbReference type="GO" id="GO:0003723">
    <property type="term" value="F:RNA binding"/>
    <property type="evidence" value="ECO:0007669"/>
    <property type="project" value="InterPro"/>
</dbReference>
<dbReference type="PANTHER" id="PTHR43191">
    <property type="entry name" value="RRNA METHYLTRANSFERASE 3"/>
    <property type="match status" value="1"/>
</dbReference>
<dbReference type="Gene3D" id="3.40.1280.10">
    <property type="match status" value="1"/>
</dbReference>
<dbReference type="InterPro" id="IPR029026">
    <property type="entry name" value="tRNA_m1G_MTases_N"/>
</dbReference>
<dbReference type="AlphaFoldDB" id="A0A1Y0IJV9"/>
<evidence type="ECO:0000256" key="1">
    <source>
        <dbReference type="ARBA" id="ARBA00007228"/>
    </source>
</evidence>
<keyword evidence="2" id="KW-0489">Methyltransferase</keyword>
<organism evidence="5 6">
    <name type="scientific">Tumebacillus avium</name>
    <dbReference type="NCBI Taxonomy" id="1903704"/>
    <lineage>
        <taxon>Bacteria</taxon>
        <taxon>Bacillati</taxon>
        <taxon>Bacillota</taxon>
        <taxon>Bacilli</taxon>
        <taxon>Bacillales</taxon>
        <taxon>Alicyclobacillaceae</taxon>
        <taxon>Tumebacillus</taxon>
    </lineage>
</organism>
<dbReference type="Pfam" id="PF22435">
    <property type="entry name" value="MRM3-like_sub_bind"/>
    <property type="match status" value="1"/>
</dbReference>
<keyword evidence="3" id="KW-0808">Transferase</keyword>
<proteinExistence type="inferred from homology"/>
<sequence>MRFEQITSVKNNRVKDWAALKQKKYRSQTGLYIAEGTRLVEDAVASGAPIDAILLSGDLQSGRFDKIINGLASLGTQVYEVAEQVMEHISDTKTPQGVIAVIRQLEGDPNDFLDNKTNPLYLVLDGIQDPGNLGTMIRTADAVGATGVFLGKTCVDLYNPKVVRATMGSMYHLPVFEVDLELFLPAMKRQGITVVGTAIDADKTVFQHDFTQGTALVIGSEAHGLSAAMADAVDQNISLPMPGKAESLNAAIASSVMMYEALRQRTQ</sequence>
<accession>A0A1Y0IJV9</accession>
<dbReference type="GO" id="GO:0032259">
    <property type="term" value="P:methylation"/>
    <property type="evidence" value="ECO:0007669"/>
    <property type="project" value="UniProtKB-KW"/>
</dbReference>
<feature type="domain" description="RNA 2-O ribose methyltransferase substrate binding" evidence="4">
    <location>
        <begin position="33"/>
        <end position="108"/>
    </location>
</feature>
<evidence type="ECO:0000313" key="5">
    <source>
        <dbReference type="EMBL" id="ARU59654.1"/>
    </source>
</evidence>
<dbReference type="KEGG" id="tum:CBW65_00290"/>
<dbReference type="GO" id="GO:0008173">
    <property type="term" value="F:RNA methyltransferase activity"/>
    <property type="evidence" value="ECO:0007669"/>
    <property type="project" value="InterPro"/>
</dbReference>
<dbReference type="Proteomes" id="UP000195437">
    <property type="component" value="Chromosome"/>
</dbReference>